<keyword evidence="2" id="KW-1185">Reference proteome</keyword>
<accession>A0ABU8H7Z8</accession>
<organism evidence="1 2">
    <name type="scientific">Sphingomonas kyungheensis</name>
    <dbReference type="NCBI Taxonomy" id="1069987"/>
    <lineage>
        <taxon>Bacteria</taxon>
        <taxon>Pseudomonadati</taxon>
        <taxon>Pseudomonadota</taxon>
        <taxon>Alphaproteobacteria</taxon>
        <taxon>Sphingomonadales</taxon>
        <taxon>Sphingomonadaceae</taxon>
        <taxon>Sphingomonas</taxon>
    </lineage>
</organism>
<name>A0ABU8H7Z8_9SPHN</name>
<dbReference type="Proteomes" id="UP001367771">
    <property type="component" value="Unassembled WGS sequence"/>
</dbReference>
<gene>
    <name evidence="1" type="ORF">V8201_18560</name>
</gene>
<proteinExistence type="predicted"/>
<evidence type="ECO:0000313" key="2">
    <source>
        <dbReference type="Proteomes" id="UP001367771"/>
    </source>
</evidence>
<evidence type="ECO:0008006" key="3">
    <source>
        <dbReference type="Google" id="ProtNLM"/>
    </source>
</evidence>
<reference evidence="1 2" key="1">
    <citation type="journal article" date="2013" name="Int. J. Syst. Evol. Microbiol.">
        <title>Sphingomonas kyungheensis sp. nov., a bacterium with ginsenoside-converting activity isolated from soil of a ginseng field.</title>
        <authorList>
            <person name="Son H.M."/>
            <person name="Yang J.E."/>
            <person name="Park Y."/>
            <person name="Han C.K."/>
            <person name="Kim S.G."/>
            <person name="Kook M."/>
            <person name="Yi T.H."/>
        </authorList>
    </citation>
    <scope>NUCLEOTIDE SEQUENCE [LARGE SCALE GENOMIC DNA]</scope>
    <source>
        <strain evidence="1 2">LMG 26582</strain>
    </source>
</reference>
<evidence type="ECO:0000313" key="1">
    <source>
        <dbReference type="EMBL" id="MEI5689099.1"/>
    </source>
</evidence>
<comment type="caution">
    <text evidence="1">The sequence shown here is derived from an EMBL/GenBank/DDBJ whole genome shotgun (WGS) entry which is preliminary data.</text>
</comment>
<protein>
    <recommendedName>
        <fullName evidence="3">HNH endonuclease</fullName>
    </recommendedName>
</protein>
<dbReference type="EMBL" id="JBBBDM010000021">
    <property type="protein sequence ID" value="MEI5689099.1"/>
    <property type="molecule type" value="Genomic_DNA"/>
</dbReference>
<dbReference type="RefSeq" id="WP_336546232.1">
    <property type="nucleotide sequence ID" value="NZ_JBBBDM010000021.1"/>
</dbReference>
<sequence length="247" mass="27509">MPCLICGEPKTIEAHLIPKAFVAEVKTERGEQHLILHKADKWPRVSNTGVYDRSILCGPCDSILGGHEDYALELLRELRKAKAPPGGIIGVDPINGDRMVRFAAGIAWKYAVTTQPGRIDIGPYGDVLADVALRGMSIPASVDVAMLRIVELDGDVYFYRTPMPDRKDDANVVRFTVGSFVFFLKIDQRRNGSTLPAECWLRGRTKGAFVIGPAELTEEGRMHRQLSSSPPSRRFFTEMRARKARRS</sequence>